<feature type="compositionally biased region" description="Pro residues" evidence="1">
    <location>
        <begin position="346"/>
        <end position="356"/>
    </location>
</feature>
<evidence type="ECO:0000313" key="3">
    <source>
        <dbReference type="EMBL" id="AFY28838.1"/>
    </source>
</evidence>
<feature type="transmembrane region" description="Helical" evidence="2">
    <location>
        <begin position="181"/>
        <end position="202"/>
    </location>
</feature>
<gene>
    <name evidence="3" type="ordered locus">Cyagr_1689</name>
</gene>
<feature type="transmembrane region" description="Helical" evidence="2">
    <location>
        <begin position="53"/>
        <end position="75"/>
    </location>
</feature>
<keyword evidence="2" id="KW-0812">Transmembrane</keyword>
<feature type="transmembrane region" description="Helical" evidence="2">
    <location>
        <begin position="123"/>
        <end position="141"/>
    </location>
</feature>
<keyword evidence="2" id="KW-0472">Membrane</keyword>
<feature type="transmembrane region" description="Helical" evidence="2">
    <location>
        <begin position="148"/>
        <end position="175"/>
    </location>
</feature>
<dbReference type="eggNOG" id="COG1808">
    <property type="taxonomic scope" value="Bacteria"/>
</dbReference>
<dbReference type="PANTHER" id="PTHR20992">
    <property type="entry name" value="AT15442P-RELATED"/>
    <property type="match status" value="1"/>
</dbReference>
<dbReference type="Pfam" id="PF04087">
    <property type="entry name" value="DUF389"/>
    <property type="match status" value="1"/>
</dbReference>
<feature type="transmembrane region" description="Helical" evidence="2">
    <location>
        <begin position="87"/>
        <end position="111"/>
    </location>
</feature>
<evidence type="ECO:0000313" key="4">
    <source>
        <dbReference type="Proteomes" id="UP000010388"/>
    </source>
</evidence>
<dbReference type="Proteomes" id="UP000010388">
    <property type="component" value="Chromosome"/>
</dbReference>
<feature type="region of interest" description="Disordered" evidence="1">
    <location>
        <begin position="334"/>
        <end position="371"/>
    </location>
</feature>
<dbReference type="PATRIC" id="fig|292564.3.peg.1602"/>
<dbReference type="KEGG" id="cgc:Cyagr_1689"/>
<feature type="transmembrane region" description="Helical" evidence="2">
    <location>
        <begin position="29"/>
        <end position="47"/>
    </location>
</feature>
<dbReference type="RefSeq" id="WP_015109288.1">
    <property type="nucleotide sequence ID" value="NC_019675.1"/>
</dbReference>
<dbReference type="OrthoDB" id="9790659at2"/>
<protein>
    <submittedName>
        <fullName evidence="3">Putative membrane protein</fullName>
    </submittedName>
</protein>
<accession>K9P7C0</accession>
<evidence type="ECO:0000256" key="2">
    <source>
        <dbReference type="SAM" id="Phobius"/>
    </source>
</evidence>
<proteinExistence type="predicted"/>
<keyword evidence="2" id="KW-1133">Transmembrane helix</keyword>
<dbReference type="EMBL" id="CP003495">
    <property type="protein sequence ID" value="AFY28838.1"/>
    <property type="molecule type" value="Genomic_DNA"/>
</dbReference>
<reference evidence="4" key="1">
    <citation type="journal article" date="2013" name="Proc. Natl. Acad. Sci. U.S.A.">
        <title>Improving the coverage of the cyanobacterial phylum using diversity-driven genome sequencing.</title>
        <authorList>
            <person name="Shih P.M."/>
            <person name="Wu D."/>
            <person name="Latifi A."/>
            <person name="Axen S.D."/>
            <person name="Fewer D.P."/>
            <person name="Talla E."/>
            <person name="Calteau A."/>
            <person name="Cai F."/>
            <person name="Tandeau de Marsac N."/>
            <person name="Rippka R."/>
            <person name="Herdman M."/>
            <person name="Sivonen K."/>
            <person name="Coursin T."/>
            <person name="Laurent T."/>
            <person name="Goodwin L."/>
            <person name="Nolan M."/>
            <person name="Davenport K.W."/>
            <person name="Han C.S."/>
            <person name="Rubin E.M."/>
            <person name="Eisen J.A."/>
            <person name="Woyke T."/>
            <person name="Gugger M."/>
            <person name="Kerfeld C.A."/>
        </authorList>
    </citation>
    <scope>NUCLEOTIDE SEQUENCE [LARGE SCALE GENOMIC DNA]</scope>
    <source>
        <strain evidence="4">ATCC 27147 / PCC 6307</strain>
    </source>
</reference>
<dbReference type="HOGENOM" id="CLU_056545_1_0_3"/>
<organism evidence="3 4">
    <name type="scientific">Cyanobium gracile (strain ATCC 27147 / PCC 6307)</name>
    <dbReference type="NCBI Taxonomy" id="292564"/>
    <lineage>
        <taxon>Bacteria</taxon>
        <taxon>Bacillati</taxon>
        <taxon>Cyanobacteriota</taxon>
        <taxon>Cyanophyceae</taxon>
        <taxon>Synechococcales</taxon>
        <taxon>Prochlorococcaceae</taxon>
        <taxon>Cyanobium</taxon>
    </lineage>
</organism>
<dbReference type="InterPro" id="IPR005240">
    <property type="entry name" value="DUF389"/>
</dbReference>
<evidence type="ECO:0000256" key="1">
    <source>
        <dbReference type="SAM" id="MobiDB-lite"/>
    </source>
</evidence>
<feature type="compositionally biased region" description="Acidic residues" evidence="1">
    <location>
        <begin position="362"/>
        <end position="371"/>
    </location>
</feature>
<name>K9P7C0_CYAGP</name>
<sequence>MNAPTAPSDDGRLAALQQEFEHDASFNQVFVVLTVGATLIATLGLLANSPGVVIGAMVVAPWIMPLQAMAFEILRGRLPMFLRALRTLLLGVVICVLLAMAVGHLVAFPSFGSEVMNRTSPNLLDLGVALVAGAVAMFAKLRKDAISALAGLAIAVALVPPMCVVGILLASSFWWQAYGALLLFATNLLGIMVGAMAALGTLEKVYRRRLFHSRLGLTSVALTALLVIPLGSSFFRLVNQSRQETKAQQLEATIEQRLRSSTITLGGDPAIDMVGLSIDWQQNPPLIRARVRVTDPELPTAAQVAAVQEFINKSQAPLRFRLVMQRTAVDLIGPETAPNPADLEVLPPPALPPLPAQPREQEAEEGLEATP</sequence>
<dbReference type="AlphaFoldDB" id="K9P7C0"/>
<feature type="transmembrane region" description="Helical" evidence="2">
    <location>
        <begin position="214"/>
        <end position="235"/>
    </location>
</feature>
<dbReference type="PANTHER" id="PTHR20992:SF9">
    <property type="entry name" value="AT15442P-RELATED"/>
    <property type="match status" value="1"/>
</dbReference>
<dbReference type="STRING" id="292564.Cyagr_1689"/>